<dbReference type="SUPFAM" id="SSF51735">
    <property type="entry name" value="NAD(P)-binding Rossmann-fold domains"/>
    <property type="match status" value="1"/>
</dbReference>
<dbReference type="RefSeq" id="WP_010696142.1">
    <property type="nucleotide sequence ID" value="NZ_CP061007.1"/>
</dbReference>
<dbReference type="Pfam" id="PF02153">
    <property type="entry name" value="PDH_N"/>
    <property type="match status" value="1"/>
</dbReference>
<accession>A0A2N3XZY6</accession>
<keyword evidence="5" id="KW-1185">Reference proteome</keyword>
<evidence type="ECO:0000256" key="1">
    <source>
        <dbReference type="ARBA" id="ARBA00007964"/>
    </source>
</evidence>
<dbReference type="InterPro" id="IPR003099">
    <property type="entry name" value="Prephen_DH"/>
</dbReference>
<keyword evidence="2" id="KW-0560">Oxidoreductase</keyword>
<dbReference type="SUPFAM" id="SSF48179">
    <property type="entry name" value="6-phosphogluconate dehydrogenase C-terminal domain-like"/>
    <property type="match status" value="1"/>
</dbReference>
<dbReference type="GO" id="GO:0008977">
    <property type="term" value="F:prephenate dehydrogenase (NAD+) activity"/>
    <property type="evidence" value="ECO:0007669"/>
    <property type="project" value="InterPro"/>
</dbReference>
<organism evidence="4 5">
    <name type="scientific">Saccharopolyspora spinosa</name>
    <dbReference type="NCBI Taxonomy" id="60894"/>
    <lineage>
        <taxon>Bacteria</taxon>
        <taxon>Bacillati</taxon>
        <taxon>Actinomycetota</taxon>
        <taxon>Actinomycetes</taxon>
        <taxon>Pseudonocardiales</taxon>
        <taxon>Pseudonocardiaceae</taxon>
        <taxon>Saccharopolyspora</taxon>
    </lineage>
</organism>
<sequence>MTGVRSLRRCLVLGGAGAVGELFARALRDSGAEVVIADPAAGNGDATAPDAALRAELAGADLVLLAVPERTALAALPVLATHLRPGTLVADTLSVKGAVATVLREMSGIEAVSLNPMFAPSLGFAGKPVATVVVHNGPKVAELLALLRDWGGHAVLCEAGDHDRLAAATQVLTHATMLGFGLALTVLADGVGEVAPLAPPPHRTLLALLARITSGTPEVYWDVQAANPEAPGARAALVAGIRQIADMVDAGDEAGFEAVLGRLRAFFGDELPQHASVCAQLFDGLPPLSGERE</sequence>
<comment type="caution">
    <text evidence="4">The sequence shown here is derived from an EMBL/GenBank/DDBJ whole genome shotgun (WGS) entry which is preliminary data.</text>
</comment>
<name>A0A2N3XZY6_SACSN</name>
<feature type="domain" description="Prephenate/arogenate dehydrogenase" evidence="3">
    <location>
        <begin position="8"/>
        <end position="278"/>
    </location>
</feature>
<dbReference type="PANTHER" id="PTHR21363">
    <property type="entry name" value="PREPHENATE DEHYDROGENASE"/>
    <property type="match status" value="1"/>
</dbReference>
<dbReference type="InterPro" id="IPR046825">
    <property type="entry name" value="PDH_C"/>
</dbReference>
<evidence type="ECO:0000313" key="5">
    <source>
        <dbReference type="Proteomes" id="UP000233786"/>
    </source>
</evidence>
<dbReference type="InterPro" id="IPR008927">
    <property type="entry name" value="6-PGluconate_DH-like_C_sf"/>
</dbReference>
<dbReference type="PROSITE" id="PS51176">
    <property type="entry name" value="PDH_ADH"/>
    <property type="match status" value="1"/>
</dbReference>
<dbReference type="InterPro" id="IPR050812">
    <property type="entry name" value="Preph/Arog_dehydrog"/>
</dbReference>
<evidence type="ECO:0000259" key="3">
    <source>
        <dbReference type="PROSITE" id="PS51176"/>
    </source>
</evidence>
<gene>
    <name evidence="4" type="ORF">A8926_4047</name>
</gene>
<dbReference type="STRING" id="994479.GCA_000194155_03178"/>
<reference evidence="4" key="1">
    <citation type="submission" date="2017-12" db="EMBL/GenBank/DDBJ databases">
        <title>Sequencing the genomes of 1000 Actinobacteria strains.</title>
        <authorList>
            <person name="Klenk H.-P."/>
        </authorList>
    </citation>
    <scope>NUCLEOTIDE SEQUENCE [LARGE SCALE GENOMIC DNA]</scope>
    <source>
        <strain evidence="4">DSM 44228</strain>
    </source>
</reference>
<dbReference type="GO" id="GO:0070403">
    <property type="term" value="F:NAD+ binding"/>
    <property type="evidence" value="ECO:0007669"/>
    <property type="project" value="InterPro"/>
</dbReference>
<dbReference type="GO" id="GO:0004665">
    <property type="term" value="F:prephenate dehydrogenase (NADP+) activity"/>
    <property type="evidence" value="ECO:0007669"/>
    <property type="project" value="InterPro"/>
</dbReference>
<dbReference type="InterPro" id="IPR036291">
    <property type="entry name" value="NAD(P)-bd_dom_sf"/>
</dbReference>
<dbReference type="Gene3D" id="1.10.3660.10">
    <property type="entry name" value="6-phosphogluconate dehydrogenase C-terminal like domain"/>
    <property type="match status" value="1"/>
</dbReference>
<dbReference type="AlphaFoldDB" id="A0A2N3XZY6"/>
<dbReference type="Gene3D" id="3.40.50.720">
    <property type="entry name" value="NAD(P)-binding Rossmann-like Domain"/>
    <property type="match status" value="1"/>
</dbReference>
<evidence type="ECO:0000313" key="4">
    <source>
        <dbReference type="EMBL" id="PKW16235.1"/>
    </source>
</evidence>
<dbReference type="InterPro" id="IPR046826">
    <property type="entry name" value="PDH_N"/>
</dbReference>
<evidence type="ECO:0000256" key="2">
    <source>
        <dbReference type="ARBA" id="ARBA00023002"/>
    </source>
</evidence>
<dbReference type="PANTHER" id="PTHR21363:SF0">
    <property type="entry name" value="PREPHENATE DEHYDROGENASE [NADP(+)]"/>
    <property type="match status" value="1"/>
</dbReference>
<dbReference type="Proteomes" id="UP000233786">
    <property type="component" value="Unassembled WGS sequence"/>
</dbReference>
<dbReference type="GO" id="GO:0006571">
    <property type="term" value="P:tyrosine biosynthetic process"/>
    <property type="evidence" value="ECO:0007669"/>
    <property type="project" value="InterPro"/>
</dbReference>
<proteinExistence type="inferred from homology"/>
<dbReference type="EMBL" id="PJNB01000001">
    <property type="protein sequence ID" value="PKW16235.1"/>
    <property type="molecule type" value="Genomic_DNA"/>
</dbReference>
<comment type="similarity">
    <text evidence="1">Belongs to the prephenate/arogenate dehydrogenase family.</text>
</comment>
<dbReference type="Pfam" id="PF20463">
    <property type="entry name" value="PDH_C"/>
    <property type="match status" value="1"/>
</dbReference>
<protein>
    <submittedName>
        <fullName evidence="4">Prephenate dehydrogenase</fullName>
    </submittedName>
</protein>